<evidence type="ECO:0008006" key="3">
    <source>
        <dbReference type="Google" id="ProtNLM"/>
    </source>
</evidence>
<comment type="caution">
    <text evidence="1">The sequence shown here is derived from an EMBL/GenBank/DDBJ whole genome shotgun (WGS) entry which is preliminary data.</text>
</comment>
<sequence length="261" mass="31136">MNIEIDNKYFHSELNDKTLVLYMNYCVFLEQETFKYRDQLLDFLDEVNKSDSVKVLVISNDHSDFNLENYKEKWNALYESKNYEGNILRVFRTYNQLLLKIKSIQKIVFSVNSKLANTMLFCLSMAADLRFVSRDFYIDNDNHNFVNIPKGGAIFIESSLMYVNPVKMLFLSDKVFSQDLYEKHIVDEIFNQEELMERILTIATRYSKFDYIELESVKMIEQSRSNKLELILQKENDYLLTCIRKKKNLSNPHDRNLIRIK</sequence>
<protein>
    <recommendedName>
        <fullName evidence="3">Enoyl-CoA hydratase</fullName>
    </recommendedName>
</protein>
<dbReference type="SUPFAM" id="SSF52096">
    <property type="entry name" value="ClpP/crotonase"/>
    <property type="match status" value="1"/>
</dbReference>
<dbReference type="RefSeq" id="WP_101260129.1">
    <property type="nucleotide sequence ID" value="NZ_MVDD01000002.1"/>
</dbReference>
<gene>
    <name evidence="1" type="ORF">BZG02_04080</name>
</gene>
<dbReference type="OrthoDB" id="1114666at2"/>
<dbReference type="Proteomes" id="UP000233535">
    <property type="component" value="Unassembled WGS sequence"/>
</dbReference>
<dbReference type="Gene3D" id="3.90.226.10">
    <property type="entry name" value="2-enoyl-CoA Hydratase, Chain A, domain 1"/>
    <property type="match status" value="1"/>
</dbReference>
<evidence type="ECO:0000313" key="1">
    <source>
        <dbReference type="EMBL" id="PKQ65022.1"/>
    </source>
</evidence>
<organism evidence="1 2">
    <name type="scientific">Labilibaculum filiforme</name>
    <dbReference type="NCBI Taxonomy" id="1940526"/>
    <lineage>
        <taxon>Bacteria</taxon>
        <taxon>Pseudomonadati</taxon>
        <taxon>Bacteroidota</taxon>
        <taxon>Bacteroidia</taxon>
        <taxon>Marinilabiliales</taxon>
        <taxon>Marinifilaceae</taxon>
        <taxon>Labilibaculum</taxon>
    </lineage>
</organism>
<dbReference type="InterPro" id="IPR029045">
    <property type="entry name" value="ClpP/crotonase-like_dom_sf"/>
</dbReference>
<proteinExistence type="predicted"/>
<name>A0A2N3I3Z6_9BACT</name>
<evidence type="ECO:0000313" key="2">
    <source>
        <dbReference type="Proteomes" id="UP000233535"/>
    </source>
</evidence>
<accession>A0A2N3I3Z6</accession>
<keyword evidence="2" id="KW-1185">Reference proteome</keyword>
<dbReference type="AlphaFoldDB" id="A0A2N3I3Z6"/>
<reference evidence="1 2" key="1">
    <citation type="journal article" date="2017" name="Front. Microbiol.">
        <title>Labilibaculum manganireducens gen. nov., sp. nov. and Labilibaculum filiforme sp. nov., Novel Bacteroidetes Isolated from Subsurface Sediments of the Baltic Sea.</title>
        <authorList>
            <person name="Vandieken V."/>
            <person name="Marshall I.P."/>
            <person name="Niemann H."/>
            <person name="Engelen B."/>
            <person name="Cypionka H."/>
        </authorList>
    </citation>
    <scope>NUCLEOTIDE SEQUENCE [LARGE SCALE GENOMIC DNA]</scope>
    <source>
        <strain evidence="1 2">59.16B</strain>
    </source>
</reference>
<dbReference type="EMBL" id="MVDD01000002">
    <property type="protein sequence ID" value="PKQ65022.1"/>
    <property type="molecule type" value="Genomic_DNA"/>
</dbReference>